<evidence type="ECO:0000256" key="3">
    <source>
        <dbReference type="ARBA" id="ARBA00022679"/>
    </source>
</evidence>
<feature type="chain" id="PRO_5001995638" description="non-specific serine/threonine protein kinase" evidence="11">
    <location>
        <begin position="21"/>
        <end position="1246"/>
    </location>
</feature>
<comment type="caution">
    <text evidence="13">The sequence shown here is derived from an EMBL/GenBank/DDBJ whole genome shotgun (WGS) entry which is preliminary data.</text>
</comment>
<dbReference type="GO" id="GO:0005524">
    <property type="term" value="F:ATP binding"/>
    <property type="evidence" value="ECO:0007669"/>
    <property type="project" value="UniProtKB-UniRule"/>
</dbReference>
<dbReference type="Gene3D" id="1.10.510.10">
    <property type="entry name" value="Transferase(Phosphotransferase) domain 1"/>
    <property type="match status" value="1"/>
</dbReference>
<dbReference type="PANTHER" id="PTHR47634">
    <property type="entry name" value="PROTEIN KINASE DOMAIN-CONTAINING PROTEIN-RELATED"/>
    <property type="match status" value="1"/>
</dbReference>
<dbReference type="STRING" id="1245745.A0A0A2VSU5"/>
<dbReference type="HOGENOM" id="CLU_266181_0_0_1"/>
<feature type="region of interest" description="Disordered" evidence="10">
    <location>
        <begin position="125"/>
        <end position="151"/>
    </location>
</feature>
<evidence type="ECO:0000256" key="5">
    <source>
        <dbReference type="ARBA" id="ARBA00022777"/>
    </source>
</evidence>
<dbReference type="InterPro" id="IPR051334">
    <property type="entry name" value="SRPK"/>
</dbReference>
<evidence type="ECO:0000256" key="10">
    <source>
        <dbReference type="SAM" id="MobiDB-lite"/>
    </source>
</evidence>
<feature type="binding site" evidence="9">
    <location>
        <position position="936"/>
    </location>
    <ligand>
        <name>ATP</name>
        <dbReference type="ChEBI" id="CHEBI:30616"/>
    </ligand>
</feature>
<dbReference type="Proteomes" id="UP000030106">
    <property type="component" value="Unassembled WGS sequence"/>
</dbReference>
<protein>
    <recommendedName>
        <fullName evidence="1">non-specific serine/threonine protein kinase</fullName>
        <ecNumber evidence="1">2.7.11.1</ecNumber>
    </recommendedName>
</protein>
<evidence type="ECO:0000256" key="9">
    <source>
        <dbReference type="PROSITE-ProRule" id="PRU10141"/>
    </source>
</evidence>
<reference evidence="13 14" key="1">
    <citation type="submission" date="2012-10" db="EMBL/GenBank/DDBJ databases">
        <title>Genome sequencing and analysis of entomopathogenic fungi Beauveria bassiana D1-5.</title>
        <authorList>
            <person name="Li Q."/>
            <person name="Wang L."/>
            <person name="Zhang Z."/>
            <person name="Wang Q."/>
            <person name="Ren J."/>
            <person name="Wang M."/>
            <person name="Xu W."/>
            <person name="Wang J."/>
            <person name="Lu Y."/>
            <person name="Du Q."/>
            <person name="Sun Z."/>
        </authorList>
    </citation>
    <scope>NUCLEOTIDE SEQUENCE [LARGE SCALE GENOMIC DNA]</scope>
    <source>
        <strain evidence="13 14">D1-5</strain>
    </source>
</reference>
<dbReference type="EMBL" id="ANFO01000486">
    <property type="protein sequence ID" value="KGQ09200.1"/>
    <property type="molecule type" value="Genomic_DNA"/>
</dbReference>
<dbReference type="EC" id="2.7.11.1" evidence="1"/>
<dbReference type="GO" id="GO:0050684">
    <property type="term" value="P:regulation of mRNA processing"/>
    <property type="evidence" value="ECO:0007669"/>
    <property type="project" value="TreeGrafter"/>
</dbReference>
<dbReference type="PROSITE" id="PS50011">
    <property type="entry name" value="PROTEIN_KINASE_DOM"/>
    <property type="match status" value="1"/>
</dbReference>
<name>A0A0A2VSU5_BEABA</name>
<dbReference type="AlphaFoldDB" id="A0A0A2VSU5"/>
<keyword evidence="5 13" id="KW-0418">Kinase</keyword>
<proteinExistence type="predicted"/>
<dbReference type="PROSITE" id="PS00107">
    <property type="entry name" value="PROTEIN_KINASE_ATP"/>
    <property type="match status" value="1"/>
</dbReference>
<evidence type="ECO:0000256" key="11">
    <source>
        <dbReference type="SAM" id="SignalP"/>
    </source>
</evidence>
<dbReference type="PANTHER" id="PTHR47634:SF9">
    <property type="entry name" value="PROTEIN KINASE DOMAIN-CONTAINING PROTEIN-RELATED"/>
    <property type="match status" value="1"/>
</dbReference>
<feature type="signal peptide" evidence="11">
    <location>
        <begin position="1"/>
        <end position="20"/>
    </location>
</feature>
<keyword evidence="11" id="KW-0732">Signal</keyword>
<evidence type="ECO:0000256" key="4">
    <source>
        <dbReference type="ARBA" id="ARBA00022741"/>
    </source>
</evidence>
<evidence type="ECO:0000256" key="2">
    <source>
        <dbReference type="ARBA" id="ARBA00022527"/>
    </source>
</evidence>
<evidence type="ECO:0000256" key="6">
    <source>
        <dbReference type="ARBA" id="ARBA00022840"/>
    </source>
</evidence>
<feature type="region of interest" description="Disordered" evidence="10">
    <location>
        <begin position="679"/>
        <end position="701"/>
    </location>
</feature>
<dbReference type="InterPro" id="IPR011009">
    <property type="entry name" value="Kinase-like_dom_sf"/>
</dbReference>
<dbReference type="GO" id="GO:0004674">
    <property type="term" value="F:protein serine/threonine kinase activity"/>
    <property type="evidence" value="ECO:0007669"/>
    <property type="project" value="UniProtKB-KW"/>
</dbReference>
<evidence type="ECO:0000256" key="7">
    <source>
        <dbReference type="ARBA" id="ARBA00047899"/>
    </source>
</evidence>
<keyword evidence="6 9" id="KW-0067">ATP-binding</keyword>
<organism evidence="13 14">
    <name type="scientific">Beauveria bassiana D1-5</name>
    <dbReference type="NCBI Taxonomy" id="1245745"/>
    <lineage>
        <taxon>Eukaryota</taxon>
        <taxon>Fungi</taxon>
        <taxon>Dikarya</taxon>
        <taxon>Ascomycota</taxon>
        <taxon>Pezizomycotina</taxon>
        <taxon>Sordariomycetes</taxon>
        <taxon>Hypocreomycetidae</taxon>
        <taxon>Hypocreales</taxon>
        <taxon>Cordycipitaceae</taxon>
        <taxon>Beauveria</taxon>
    </lineage>
</organism>
<keyword evidence="3" id="KW-0808">Transferase</keyword>
<dbReference type="SUPFAM" id="SSF56112">
    <property type="entry name" value="Protein kinase-like (PK-like)"/>
    <property type="match status" value="1"/>
</dbReference>
<evidence type="ECO:0000313" key="14">
    <source>
        <dbReference type="Proteomes" id="UP000030106"/>
    </source>
</evidence>
<dbReference type="InterPro" id="IPR000719">
    <property type="entry name" value="Prot_kinase_dom"/>
</dbReference>
<evidence type="ECO:0000256" key="8">
    <source>
        <dbReference type="ARBA" id="ARBA00048679"/>
    </source>
</evidence>
<gene>
    <name evidence="13" type="ORF">BBAD15_g5458</name>
</gene>
<evidence type="ECO:0000256" key="1">
    <source>
        <dbReference type="ARBA" id="ARBA00012513"/>
    </source>
</evidence>
<keyword evidence="4 9" id="KW-0547">Nucleotide-binding</keyword>
<feature type="domain" description="Protein kinase" evidence="12">
    <location>
        <begin position="907"/>
        <end position="1246"/>
    </location>
</feature>
<comment type="catalytic activity">
    <reaction evidence="8">
        <text>L-seryl-[protein] + ATP = O-phospho-L-seryl-[protein] + ADP + H(+)</text>
        <dbReference type="Rhea" id="RHEA:17989"/>
        <dbReference type="Rhea" id="RHEA-COMP:9863"/>
        <dbReference type="Rhea" id="RHEA-COMP:11604"/>
        <dbReference type="ChEBI" id="CHEBI:15378"/>
        <dbReference type="ChEBI" id="CHEBI:29999"/>
        <dbReference type="ChEBI" id="CHEBI:30616"/>
        <dbReference type="ChEBI" id="CHEBI:83421"/>
        <dbReference type="ChEBI" id="CHEBI:456216"/>
        <dbReference type="EC" id="2.7.11.1"/>
    </reaction>
</comment>
<dbReference type="SMART" id="SM00220">
    <property type="entry name" value="S_TKc"/>
    <property type="match status" value="1"/>
</dbReference>
<dbReference type="InterPro" id="IPR017441">
    <property type="entry name" value="Protein_kinase_ATP_BS"/>
</dbReference>
<comment type="catalytic activity">
    <reaction evidence="7">
        <text>L-threonyl-[protein] + ATP = O-phospho-L-threonyl-[protein] + ADP + H(+)</text>
        <dbReference type="Rhea" id="RHEA:46608"/>
        <dbReference type="Rhea" id="RHEA-COMP:11060"/>
        <dbReference type="Rhea" id="RHEA-COMP:11605"/>
        <dbReference type="ChEBI" id="CHEBI:15378"/>
        <dbReference type="ChEBI" id="CHEBI:30013"/>
        <dbReference type="ChEBI" id="CHEBI:30616"/>
        <dbReference type="ChEBI" id="CHEBI:61977"/>
        <dbReference type="ChEBI" id="CHEBI:456216"/>
        <dbReference type="EC" id="2.7.11.1"/>
    </reaction>
</comment>
<dbReference type="Gene3D" id="3.30.200.20">
    <property type="entry name" value="Phosphorylase Kinase, domain 1"/>
    <property type="match status" value="1"/>
</dbReference>
<evidence type="ECO:0000259" key="12">
    <source>
        <dbReference type="PROSITE" id="PS50011"/>
    </source>
</evidence>
<keyword evidence="2" id="KW-0723">Serine/threonine-protein kinase</keyword>
<feature type="region of interest" description="Disordered" evidence="10">
    <location>
        <begin position="572"/>
        <end position="594"/>
    </location>
</feature>
<accession>A0A0A2VSU5</accession>
<feature type="region of interest" description="Disordered" evidence="10">
    <location>
        <begin position="645"/>
        <end position="665"/>
    </location>
</feature>
<evidence type="ECO:0000313" key="13">
    <source>
        <dbReference type="EMBL" id="KGQ09200.1"/>
    </source>
</evidence>
<sequence length="1246" mass="138653">MQLTHLSLALGPALLHMAAAAPADEPLGNQNTNEAYGLLTKGQGYNTFLEKGRIVDAVIWPKTKKRADSDAPENTQNEIGFDFVPPTTGLDDFAGIDAAEYFEAPKPEEVEARIAEELKKLKEEKRRKKEEKKKLLASNSLQSRAEDPSCPGTVHKETKFIEDYKTYLKTLGIGGGATISGWGQSASVSGNYLDQAKFNKNSLTYIAVINVERQNTEPGGFQFNTARYKPGRFAKDFGDRWIHGFKTGGRMVARVTFTATDDTKSTDLKANAKTALSFWGVKGDLTLDVKKGMEEVNKHTTVEVSLFYQGELGAIMNKEKSPKDISFGSAESVLSQVKTWADKFEDYVCKQNFAYGPLLDEYDVVPGFSDLDDVEVPDYDFVSLYSIEILSLMVKIEEQKNILVASKEIDDTKKGEITRDALQMIGEGKKWVKSAGQDPEKAAPEAAKVMTSLGTNFITKYKADVTLALKVNDPAGFAKCKKLANQKTVECVRTHGKSQEGQDVFEFCAKVDWLLLTDVASQTSSSGQIQASVTGPPSVILPGNSTGSSADSKLFQGHSFLAAIFGPPPLGRRASTHRSAAAQQRDHTRTHGHLTVETYPRQTSSVYSIFWIDDLLGRINQTEEHLRRSEVNALAESITNNAWEDEVAAESTRRPESGESMQSLEQRLIEKKRRATRVARQRAEPLRSSVQCNESGHTNTHTHTKMVVVVKYKSDGDASFNPEHGAKFTQYINTLGNNEMDGQKMTDATIDQLPPTAPSGQNLFVEKHKSRRKNNAAVSATALSCRELPSTRGSLVPKAWSEANGWKPVKEVGFVGAAAYIVAINRSHRFATLFLFAMLQMPRRRPSSCRRGLQTPRAPPLSEPDFKEQYAFKPACNISLYGENLSRYRPGGYHPVSPGDTFKDDRYVATRKLGWGDSSTVWLVKDAFLDRWVALKIFIAELSTSRQPVAATKALCCRKDTAELVPALYDSFFHEGPNGVHLCLVMELLGPTLWNLMMSFIDMCDRIHQEDVLRLTRQILSGVATFHGAGIARGDLNASNLVFTIRNLVDDDALFEALGEESLKMEIVRRDGAPLTAHMPRQFHDTPDWQSWVDEDEEDLRFVGVDDWFRTTDRMPSSDALRGACPAPEVLFEETYDYRADLWHAGCVNCPFMYMGNDQLYITEMIGFVEGLPPGWEPAWRCIRATSAPPPEHLLRHHSPTVSVEQSFKNKVPEAELTQLLPVIRGLLRFRPQDRISARQALALLL</sequence>
<dbReference type="GO" id="GO:0000245">
    <property type="term" value="P:spliceosomal complex assembly"/>
    <property type="evidence" value="ECO:0007669"/>
    <property type="project" value="TreeGrafter"/>
</dbReference>